<accession>A0AAD4LWX9</accession>
<feature type="region of interest" description="Disordered" evidence="1">
    <location>
        <begin position="59"/>
        <end position="79"/>
    </location>
</feature>
<reference evidence="2" key="1">
    <citation type="journal article" date="2022" name="New Phytol.">
        <title>Evolutionary transition to the ectomycorrhizal habit in the genomes of a hyperdiverse lineage of mushroom-forming fungi.</title>
        <authorList>
            <person name="Looney B."/>
            <person name="Miyauchi S."/>
            <person name="Morin E."/>
            <person name="Drula E."/>
            <person name="Courty P.E."/>
            <person name="Kohler A."/>
            <person name="Kuo A."/>
            <person name="LaButti K."/>
            <person name="Pangilinan J."/>
            <person name="Lipzen A."/>
            <person name="Riley R."/>
            <person name="Andreopoulos W."/>
            <person name="He G."/>
            <person name="Johnson J."/>
            <person name="Nolan M."/>
            <person name="Tritt A."/>
            <person name="Barry K.W."/>
            <person name="Grigoriev I.V."/>
            <person name="Nagy L.G."/>
            <person name="Hibbett D."/>
            <person name="Henrissat B."/>
            <person name="Matheny P.B."/>
            <person name="Labbe J."/>
            <person name="Martin F.M."/>
        </authorList>
    </citation>
    <scope>NUCLEOTIDE SEQUENCE</scope>
    <source>
        <strain evidence="2">BPL690</strain>
    </source>
</reference>
<evidence type="ECO:0000313" key="3">
    <source>
        <dbReference type="Proteomes" id="UP001203297"/>
    </source>
</evidence>
<dbReference type="EMBL" id="WTXG01000090">
    <property type="protein sequence ID" value="KAI0293678.1"/>
    <property type="molecule type" value="Genomic_DNA"/>
</dbReference>
<dbReference type="AlphaFoldDB" id="A0AAD4LWX9"/>
<sequence length="202" mass="21326">MNIGTHHLHGTSLDSPIANVIQGIAGTLTTNLILHSTQAASPSLVPLASSLMSNDTIDHQQAEERTSIPPSFTPDTPPLSFPVSIPSNTIRANMRTPSNSSVIQSAHMPSGQIFLSSNSATTFSVAAQQEAFTSDPDRTENDAAVVGVYGDSQNHIVPTPIEAPVHPLQLTMSAYEEEYKVSSGSPDGIHGSLSENTDKVEV</sequence>
<organism evidence="2 3">
    <name type="scientific">Multifurca ochricompacta</name>
    <dbReference type="NCBI Taxonomy" id="376703"/>
    <lineage>
        <taxon>Eukaryota</taxon>
        <taxon>Fungi</taxon>
        <taxon>Dikarya</taxon>
        <taxon>Basidiomycota</taxon>
        <taxon>Agaricomycotina</taxon>
        <taxon>Agaricomycetes</taxon>
        <taxon>Russulales</taxon>
        <taxon>Russulaceae</taxon>
        <taxon>Multifurca</taxon>
    </lineage>
</organism>
<keyword evidence="3" id="KW-1185">Reference proteome</keyword>
<proteinExistence type="predicted"/>
<gene>
    <name evidence="2" type="ORF">B0F90DRAFT_1761121</name>
</gene>
<feature type="region of interest" description="Disordered" evidence="1">
    <location>
        <begin position="179"/>
        <end position="202"/>
    </location>
</feature>
<dbReference type="Proteomes" id="UP001203297">
    <property type="component" value="Unassembled WGS sequence"/>
</dbReference>
<evidence type="ECO:0000313" key="2">
    <source>
        <dbReference type="EMBL" id="KAI0293678.1"/>
    </source>
</evidence>
<comment type="caution">
    <text evidence="2">The sequence shown here is derived from an EMBL/GenBank/DDBJ whole genome shotgun (WGS) entry which is preliminary data.</text>
</comment>
<protein>
    <submittedName>
        <fullName evidence="2">Uncharacterized protein</fullName>
    </submittedName>
</protein>
<name>A0AAD4LWX9_9AGAM</name>
<evidence type="ECO:0000256" key="1">
    <source>
        <dbReference type="SAM" id="MobiDB-lite"/>
    </source>
</evidence>